<gene>
    <name evidence="2" type="ORF">KK062_20060</name>
</gene>
<proteinExistence type="predicted"/>
<protein>
    <submittedName>
        <fullName evidence="2">Uncharacterized protein</fullName>
    </submittedName>
</protein>
<dbReference type="AlphaFoldDB" id="A0AAP2GVI4"/>
<feature type="chain" id="PRO_5042900423" evidence="1">
    <location>
        <begin position="24"/>
        <end position="753"/>
    </location>
</feature>
<comment type="caution">
    <text evidence="2">The sequence shown here is derived from an EMBL/GenBank/DDBJ whole genome shotgun (WGS) entry which is preliminary data.</text>
</comment>
<keyword evidence="3" id="KW-1185">Reference proteome</keyword>
<keyword evidence="1" id="KW-0732">Signal</keyword>
<accession>A0AAP2GVI4</accession>
<dbReference type="EMBL" id="JAHESE010000023">
    <property type="protein sequence ID" value="MBT1710550.1"/>
    <property type="molecule type" value="Genomic_DNA"/>
</dbReference>
<feature type="signal peptide" evidence="1">
    <location>
        <begin position="1"/>
        <end position="23"/>
    </location>
</feature>
<evidence type="ECO:0000313" key="2">
    <source>
        <dbReference type="EMBL" id="MBT1710550.1"/>
    </source>
</evidence>
<reference evidence="2 3" key="1">
    <citation type="submission" date="2021-05" db="EMBL/GenBank/DDBJ databases">
        <title>A Polyphasic approach of four new species of the genus Ohtaekwangia: Ohtaekwangia histidinii sp. nov., Ohtaekwangia cretensis sp. nov., Ohtaekwangia indiensis sp. nov., Ohtaekwangia reichenbachii sp. nov. from diverse environment.</title>
        <authorList>
            <person name="Octaviana S."/>
        </authorList>
    </citation>
    <scope>NUCLEOTIDE SEQUENCE [LARGE SCALE GENOMIC DNA]</scope>
    <source>
        <strain evidence="2 3">PWU5</strain>
    </source>
</reference>
<sequence>MRSILYFKVIALALFTFLTGAVAAQTLYKANWVDPTSNITINADLSITRAVGASTYNGGAVGDNILPAGQNGFVQVTYVASTSNRFFMALNILEEGVSYTSSQYAIQIDGAQARVFQYDVGAIATTTAAAGDVFKIERVGTSVTFYKNADVLITLNGIQSQFSLRPEAILRSGTMPPVYCSFDRKVLAKPTIQLPTYTNNNGVIAITPEGGQAPFTYSWTPIELQPTSSISGKPRGIYSVTVTDAVGREGTATYELGYEMAWKNLVNTQINANNTLQAVTGTDSWEAGAAAANVLPANTNGWVEFIMPELTKTAFAIGLATMDRGTTYTPFPYSIYVHPLGYVKVFENNVDRGSLTSVVKGDRFRITRNGTSIIYSRNDIPFRTVTNVTASPEYFVDVAIHAPAGPLPLVTASFPPKLTLGATLVPVNDNNTGGSVTVNVKGALGTPKFLWTTGETSATLSNKGQGTYTVTVTDDLGQTATKTFYLGYAAQWTNRINLRVNENATVTKTLSNVSAWDTGALSANRLLAGENGDVSFTVDRVSPSDVFMVGLTSYNIDAAYNSMDYCFYFLNDGTVSVREKAANPGISLLHQEDNIYRIERKDLYVRYYVNEQILRTVTLADNNKELYADVSIKAASAPRVLTSFNYVPRTLYAVKNGNWTGPDVWSLSEGGTSSGITPVYGDNVRIKGYAVAITGEVECKSIQIIAPSTNTNLTVDGAAAVLTVKEHVKVKGEDNQEPVSAFLVKNLAKFKVQ</sequence>
<dbReference type="RefSeq" id="WP_254086122.1">
    <property type="nucleotide sequence ID" value="NZ_JAHESE010000023.1"/>
</dbReference>
<organism evidence="2 3">
    <name type="scientific">Dawidia cretensis</name>
    <dbReference type="NCBI Taxonomy" id="2782350"/>
    <lineage>
        <taxon>Bacteria</taxon>
        <taxon>Pseudomonadati</taxon>
        <taxon>Bacteroidota</taxon>
        <taxon>Cytophagia</taxon>
        <taxon>Cytophagales</taxon>
        <taxon>Chryseotaleaceae</taxon>
        <taxon>Dawidia</taxon>
    </lineage>
</organism>
<dbReference type="Proteomes" id="UP001319080">
    <property type="component" value="Unassembled WGS sequence"/>
</dbReference>
<evidence type="ECO:0000256" key="1">
    <source>
        <dbReference type="SAM" id="SignalP"/>
    </source>
</evidence>
<evidence type="ECO:0000313" key="3">
    <source>
        <dbReference type="Proteomes" id="UP001319080"/>
    </source>
</evidence>
<name>A0AAP2GVI4_9BACT</name>